<feature type="domain" description="Ionotropic glutamate receptor L-glutamate and glycine-binding" evidence="14">
    <location>
        <begin position="324"/>
        <end position="386"/>
    </location>
</feature>
<evidence type="ECO:0000313" key="15">
    <source>
        <dbReference type="EMBL" id="KAK4304788.1"/>
    </source>
</evidence>
<dbReference type="EMBL" id="JAWZYT010002381">
    <property type="protein sequence ID" value="KAK4304788.1"/>
    <property type="molecule type" value="Genomic_DNA"/>
</dbReference>
<dbReference type="Proteomes" id="UP001292094">
    <property type="component" value="Unassembled WGS sequence"/>
</dbReference>
<evidence type="ECO:0000256" key="3">
    <source>
        <dbReference type="ARBA" id="ARBA00022475"/>
    </source>
</evidence>
<dbReference type="PANTHER" id="PTHR42643">
    <property type="entry name" value="IONOTROPIC RECEPTOR 20A-RELATED"/>
    <property type="match status" value="1"/>
</dbReference>
<dbReference type="GO" id="GO:0015276">
    <property type="term" value="F:ligand-gated monoatomic ion channel activity"/>
    <property type="evidence" value="ECO:0007669"/>
    <property type="project" value="InterPro"/>
</dbReference>
<keyword evidence="6" id="KW-0406">Ion transport</keyword>
<keyword evidence="5 12" id="KW-1133">Transmembrane helix</keyword>
<keyword evidence="2" id="KW-0813">Transport</keyword>
<dbReference type="InterPro" id="IPR019594">
    <property type="entry name" value="Glu/Gly-bd"/>
</dbReference>
<accession>A0AAE1TZR5</accession>
<evidence type="ECO:0000256" key="5">
    <source>
        <dbReference type="ARBA" id="ARBA00022989"/>
    </source>
</evidence>
<keyword evidence="7 12" id="KW-0472">Membrane</keyword>
<dbReference type="GO" id="GO:0005886">
    <property type="term" value="C:plasma membrane"/>
    <property type="evidence" value="ECO:0007669"/>
    <property type="project" value="UniProtKB-SubCell"/>
</dbReference>
<keyword evidence="10" id="KW-1071">Ligand-gated ion channel</keyword>
<evidence type="ECO:0000256" key="6">
    <source>
        <dbReference type="ARBA" id="ARBA00023065"/>
    </source>
</evidence>
<organism evidence="15 16">
    <name type="scientific">Petrolisthes manimaculis</name>
    <dbReference type="NCBI Taxonomy" id="1843537"/>
    <lineage>
        <taxon>Eukaryota</taxon>
        <taxon>Metazoa</taxon>
        <taxon>Ecdysozoa</taxon>
        <taxon>Arthropoda</taxon>
        <taxon>Crustacea</taxon>
        <taxon>Multicrustacea</taxon>
        <taxon>Malacostraca</taxon>
        <taxon>Eumalacostraca</taxon>
        <taxon>Eucarida</taxon>
        <taxon>Decapoda</taxon>
        <taxon>Pleocyemata</taxon>
        <taxon>Anomura</taxon>
        <taxon>Galatheoidea</taxon>
        <taxon>Porcellanidae</taxon>
        <taxon>Petrolisthes</taxon>
    </lineage>
</organism>
<reference evidence="15" key="1">
    <citation type="submission" date="2023-11" db="EMBL/GenBank/DDBJ databases">
        <title>Genome assemblies of two species of porcelain crab, Petrolisthes cinctipes and Petrolisthes manimaculis (Anomura: Porcellanidae).</title>
        <authorList>
            <person name="Angst P."/>
        </authorList>
    </citation>
    <scope>NUCLEOTIDE SEQUENCE</scope>
    <source>
        <strain evidence="15">PB745_02</strain>
        <tissue evidence="15">Gill</tissue>
    </source>
</reference>
<gene>
    <name evidence="15" type="ORF">Pmani_023280</name>
</gene>
<evidence type="ECO:0000256" key="12">
    <source>
        <dbReference type="SAM" id="Phobius"/>
    </source>
</evidence>
<protein>
    <recommendedName>
        <fullName evidence="14">Ionotropic glutamate receptor L-glutamate and glycine-binding domain-containing protein</fullName>
    </recommendedName>
</protein>
<comment type="caution">
    <text evidence="15">The sequence shown here is derived from an EMBL/GenBank/DDBJ whole genome shotgun (WGS) entry which is preliminary data.</text>
</comment>
<evidence type="ECO:0000256" key="7">
    <source>
        <dbReference type="ARBA" id="ARBA00023136"/>
    </source>
</evidence>
<dbReference type="Pfam" id="PF10613">
    <property type="entry name" value="Lig_chan-Glu_bd"/>
    <property type="match status" value="1"/>
</dbReference>
<evidence type="ECO:0000256" key="4">
    <source>
        <dbReference type="ARBA" id="ARBA00022692"/>
    </source>
</evidence>
<evidence type="ECO:0000256" key="8">
    <source>
        <dbReference type="ARBA" id="ARBA00023170"/>
    </source>
</evidence>
<keyword evidence="13" id="KW-0732">Signal</keyword>
<name>A0AAE1TZR5_9EUCA</name>
<evidence type="ECO:0000256" key="2">
    <source>
        <dbReference type="ARBA" id="ARBA00022448"/>
    </source>
</evidence>
<dbReference type="InterPro" id="IPR052192">
    <property type="entry name" value="Insect_Ionotropic_Sensory_Rcpt"/>
</dbReference>
<evidence type="ECO:0000256" key="11">
    <source>
        <dbReference type="ARBA" id="ARBA00023303"/>
    </source>
</evidence>
<keyword evidence="11" id="KW-0407">Ion channel</keyword>
<evidence type="ECO:0000256" key="10">
    <source>
        <dbReference type="ARBA" id="ARBA00023286"/>
    </source>
</evidence>
<dbReference type="SMART" id="SM00918">
    <property type="entry name" value="Lig_chan-Glu_bd"/>
    <property type="match status" value="1"/>
</dbReference>
<feature type="transmembrane region" description="Helical" evidence="12">
    <location>
        <begin position="754"/>
        <end position="775"/>
    </location>
</feature>
<keyword evidence="16" id="KW-1185">Reference proteome</keyword>
<dbReference type="Gene3D" id="3.40.190.10">
    <property type="entry name" value="Periplasmic binding protein-like II"/>
    <property type="match status" value="1"/>
</dbReference>
<comment type="subcellular location">
    <subcellularLocation>
        <location evidence="1">Cell membrane</location>
        <topology evidence="1">Multi-pass membrane protein</topology>
    </subcellularLocation>
</comment>
<dbReference type="AlphaFoldDB" id="A0AAE1TZR5"/>
<dbReference type="PANTHER" id="PTHR42643:SF24">
    <property type="entry name" value="IONOTROPIC RECEPTOR 60A"/>
    <property type="match status" value="1"/>
</dbReference>
<feature type="chain" id="PRO_5042254196" description="Ionotropic glutamate receptor L-glutamate and glycine-binding domain-containing protein" evidence="13">
    <location>
        <begin position="20"/>
        <end position="784"/>
    </location>
</feature>
<keyword evidence="4 12" id="KW-0812">Transmembrane</keyword>
<sequence length="784" mass="88412">MRVCPALTILFLFVVKCASSSSQPSPLADKVNEKVDSTRAQEFFTLADLLVVYYTPQCLRVMILGEDMKNVPLTLDATGYSQPPTTPADDLMKRSLLFNSTAQAFELNARIILQAHRINQTQRVLTYINENPGRVTSFSCVTYIVTRPLDSRLLPVLTDSSSSKQLTRYFIIQTQNITEANEVLLDQRLGEEMNVVAVFQRGPTHDKGLWVREKRFTDTSTHFQQGGSYKGSNISNNWEGDKYNTAAFTNKQQHMDDNNRGSSWFVYIRQLMHPSGSPQVLHVNTWSSTKDGHHLTAKKAVLFPEQMGNFYGKKLKGSMLDFKPFINYEKVEGSRVVVPKPSLDVMILSVIANKLNFTFDLVMPEDGQWGYLGDDGHWVGVVGDVEFRRANFSLCLSMTLERLESVEFTRSYFRDPLTFLAAKSRPGDPWLKLLTPFSPEVWVSTLLSVAGGVVLYTCLTRIQHILTFSLYPPTPTTVTKPSTTPSTIITTHSTPTTITTKPSTPSTPFATPSADLTHMVSGALTYILGSFFGQAIIHLPRLSAGKVFLGFWLLHGLLVTTYYKTSLTGTLAVPFASPTLDTLQQLLHSDLKLAMRFEKGSDYQMFATSNVTTYKHMFRNTEFLLQNEIYRGVSSGEYAYVYFKSSVSFRVATQYTNVHGKTNLHVASENFFPSGYSWAFPKGSPYRRPFDEVMRRCLQAGLIDKWLNELYSYYLKERLDQRTPQQRRREEQAAMEEKEDGLIVLNLRHLQGPFFIWFLGNGGGVLVLLLEVLTARPGPSPTTS</sequence>
<dbReference type="Gene3D" id="1.10.287.70">
    <property type="match status" value="1"/>
</dbReference>
<keyword evidence="8" id="KW-0675">Receptor</keyword>
<evidence type="ECO:0000256" key="9">
    <source>
        <dbReference type="ARBA" id="ARBA00023180"/>
    </source>
</evidence>
<evidence type="ECO:0000313" key="16">
    <source>
        <dbReference type="Proteomes" id="UP001292094"/>
    </source>
</evidence>
<dbReference type="SUPFAM" id="SSF53850">
    <property type="entry name" value="Periplasmic binding protein-like II"/>
    <property type="match status" value="1"/>
</dbReference>
<evidence type="ECO:0000256" key="13">
    <source>
        <dbReference type="SAM" id="SignalP"/>
    </source>
</evidence>
<proteinExistence type="predicted"/>
<evidence type="ECO:0000259" key="14">
    <source>
        <dbReference type="SMART" id="SM00918"/>
    </source>
</evidence>
<keyword evidence="9" id="KW-0325">Glycoprotein</keyword>
<feature type="signal peptide" evidence="13">
    <location>
        <begin position="1"/>
        <end position="19"/>
    </location>
</feature>
<keyword evidence="3" id="KW-1003">Cell membrane</keyword>
<evidence type="ECO:0000256" key="1">
    <source>
        <dbReference type="ARBA" id="ARBA00004651"/>
    </source>
</evidence>